<evidence type="ECO:0000256" key="1">
    <source>
        <dbReference type="ARBA" id="ARBA00061469"/>
    </source>
</evidence>
<feature type="compositionally biased region" description="Basic and acidic residues" evidence="2">
    <location>
        <begin position="41"/>
        <end position="55"/>
    </location>
</feature>
<dbReference type="GO" id="GO:0006623">
    <property type="term" value="P:protein targeting to vacuole"/>
    <property type="evidence" value="ECO:0007669"/>
    <property type="project" value="TreeGrafter"/>
</dbReference>
<feature type="compositionally biased region" description="Basic and acidic residues" evidence="2">
    <location>
        <begin position="264"/>
        <end position="276"/>
    </location>
</feature>
<name>A0A9P4S434_9PEZI</name>
<dbReference type="GO" id="GO:0045721">
    <property type="term" value="P:negative regulation of gluconeogenesis"/>
    <property type="evidence" value="ECO:0007669"/>
    <property type="project" value="TreeGrafter"/>
</dbReference>
<proteinExistence type="inferred from homology"/>
<evidence type="ECO:0000313" key="3">
    <source>
        <dbReference type="EMBL" id="KAF2834693.1"/>
    </source>
</evidence>
<comment type="caution">
    <text evidence="3">The sequence shown here is derived from an EMBL/GenBank/DDBJ whole genome shotgun (WGS) entry which is preliminary data.</text>
</comment>
<dbReference type="GO" id="GO:0043161">
    <property type="term" value="P:proteasome-mediated ubiquitin-dependent protein catabolic process"/>
    <property type="evidence" value="ECO:0007669"/>
    <property type="project" value="TreeGrafter"/>
</dbReference>
<feature type="compositionally biased region" description="Polar residues" evidence="2">
    <location>
        <begin position="163"/>
        <end position="183"/>
    </location>
</feature>
<sequence length="631" mass="72437">MQPLSGPATDPRQYSTRSPLSQLDSLAAGYGLAATLNDEYSDSRRTRVDPQDEWRAQNAAAAEENSRQRQQERTTAQIEQDRFRLQRVLSRLSQLHDLAYGDRIPAQNSLYDWSPSHGTEGDDEEELQEIIHELRQQQPNTHPEILRAVGRSQLDAEREQRSRPYSSRYHSNQSTQASESSLRSAAILQSVRRHPLFTAREREHIQRYMMDNQRDRRNHGTTDPHRYEQTRFAWQSQRSGEAHNNRDREARTRMEARQVSGNEARNRSDSYRRGHAETTGTFVSPRLEQTIKYLSKLRSSHSYDDSLSYAVDAGFLNKEFFGDNHEDFVLDPNVLPRPTRTSWLVPGAVFSGSQHATTPLPPVSSNSTSTPGTTLYRFRNNDTLTSTTFDTSRPWVSYSPNSWYNQGQSSRRFPSYANLSSQSYQDTWPVKVTIHAVDFESMTLSATMEAYDVPSHPPNYAGILQNANTATSLSTASSPFSHITTYLEGEILDFSTYTLQTESFKSTPLNDATYWRKLLPFAHLSDEDLVRALLSTRFLHQLGQKWILMRWKERCFVKPQRSHNTSGSVWNDQEEMASEGCGLTISGFYYVCLRREDGMIEGLYYDPQSSPYQHLRLGRVARGLFPAFEFR</sequence>
<dbReference type="PANTHER" id="PTHR14534">
    <property type="entry name" value="VACUOLAR IMPORT AND DEGRADATION PROTEIN 24"/>
    <property type="match status" value="1"/>
</dbReference>
<dbReference type="AlphaFoldDB" id="A0A9P4S434"/>
<feature type="compositionally biased region" description="Basic and acidic residues" evidence="2">
    <location>
        <begin position="240"/>
        <end position="256"/>
    </location>
</feature>
<comment type="similarity">
    <text evidence="1">Belongs to the GID4/VID24 family.</text>
</comment>
<reference evidence="3" key="1">
    <citation type="journal article" date="2020" name="Stud. Mycol.">
        <title>101 Dothideomycetes genomes: a test case for predicting lifestyles and emergence of pathogens.</title>
        <authorList>
            <person name="Haridas S."/>
            <person name="Albert R."/>
            <person name="Binder M."/>
            <person name="Bloem J."/>
            <person name="Labutti K."/>
            <person name="Salamov A."/>
            <person name="Andreopoulos B."/>
            <person name="Baker S."/>
            <person name="Barry K."/>
            <person name="Bills G."/>
            <person name="Bluhm B."/>
            <person name="Cannon C."/>
            <person name="Castanera R."/>
            <person name="Culley D."/>
            <person name="Daum C."/>
            <person name="Ezra D."/>
            <person name="Gonzalez J."/>
            <person name="Henrissat B."/>
            <person name="Kuo A."/>
            <person name="Liang C."/>
            <person name="Lipzen A."/>
            <person name="Lutzoni F."/>
            <person name="Magnuson J."/>
            <person name="Mondo S."/>
            <person name="Nolan M."/>
            <person name="Ohm R."/>
            <person name="Pangilinan J."/>
            <person name="Park H.-J."/>
            <person name="Ramirez L."/>
            <person name="Alfaro M."/>
            <person name="Sun H."/>
            <person name="Tritt A."/>
            <person name="Yoshinaga Y."/>
            <person name="Zwiers L.-H."/>
            <person name="Turgeon B."/>
            <person name="Goodwin S."/>
            <person name="Spatafora J."/>
            <person name="Crous P."/>
            <person name="Grigoriev I."/>
        </authorList>
    </citation>
    <scope>NUCLEOTIDE SEQUENCE</scope>
    <source>
        <strain evidence="3">CBS 101060</strain>
    </source>
</reference>
<accession>A0A9P4S434</accession>
<keyword evidence="4" id="KW-1185">Reference proteome</keyword>
<dbReference type="InterPro" id="IPR018618">
    <property type="entry name" value="GID4/10-like"/>
</dbReference>
<feature type="region of interest" description="Disordered" evidence="2">
    <location>
        <begin position="1"/>
        <end position="22"/>
    </location>
</feature>
<feature type="region of interest" description="Disordered" evidence="2">
    <location>
        <begin position="208"/>
        <end position="283"/>
    </location>
</feature>
<feature type="compositionally biased region" description="Polar residues" evidence="2">
    <location>
        <begin position="12"/>
        <end position="22"/>
    </location>
</feature>
<evidence type="ECO:0000313" key="4">
    <source>
        <dbReference type="Proteomes" id="UP000799429"/>
    </source>
</evidence>
<dbReference type="PANTHER" id="PTHR14534:SF3">
    <property type="entry name" value="GID COMPLEX SUBUNIT 4 HOMOLOG"/>
    <property type="match status" value="1"/>
</dbReference>
<dbReference type="GO" id="GO:0005773">
    <property type="term" value="C:vacuole"/>
    <property type="evidence" value="ECO:0007669"/>
    <property type="project" value="GOC"/>
</dbReference>
<dbReference type="OrthoDB" id="62at2759"/>
<feature type="compositionally biased region" description="Basic and acidic residues" evidence="2">
    <location>
        <begin position="208"/>
        <end position="229"/>
    </location>
</feature>
<dbReference type="Pfam" id="PF09783">
    <property type="entry name" value="Vac_ImportDeg"/>
    <property type="match status" value="1"/>
</dbReference>
<evidence type="ECO:0000256" key="2">
    <source>
        <dbReference type="SAM" id="MobiDB-lite"/>
    </source>
</evidence>
<dbReference type="GO" id="GO:0007039">
    <property type="term" value="P:protein catabolic process in the vacuole"/>
    <property type="evidence" value="ECO:0007669"/>
    <property type="project" value="TreeGrafter"/>
</dbReference>
<dbReference type="EMBL" id="MU006115">
    <property type="protein sequence ID" value="KAF2834693.1"/>
    <property type="molecule type" value="Genomic_DNA"/>
</dbReference>
<gene>
    <name evidence="3" type="ORF">M501DRAFT_943546</name>
</gene>
<dbReference type="GO" id="GO:0034657">
    <property type="term" value="C:GID complex"/>
    <property type="evidence" value="ECO:0007669"/>
    <property type="project" value="TreeGrafter"/>
</dbReference>
<feature type="region of interest" description="Disordered" evidence="2">
    <location>
        <begin position="37"/>
        <end position="78"/>
    </location>
</feature>
<dbReference type="Proteomes" id="UP000799429">
    <property type="component" value="Unassembled WGS sequence"/>
</dbReference>
<feature type="region of interest" description="Disordered" evidence="2">
    <location>
        <begin position="150"/>
        <end position="183"/>
    </location>
</feature>
<organism evidence="3 4">
    <name type="scientific">Patellaria atrata CBS 101060</name>
    <dbReference type="NCBI Taxonomy" id="1346257"/>
    <lineage>
        <taxon>Eukaryota</taxon>
        <taxon>Fungi</taxon>
        <taxon>Dikarya</taxon>
        <taxon>Ascomycota</taxon>
        <taxon>Pezizomycotina</taxon>
        <taxon>Dothideomycetes</taxon>
        <taxon>Dothideomycetes incertae sedis</taxon>
        <taxon>Patellariales</taxon>
        <taxon>Patellariaceae</taxon>
        <taxon>Patellaria</taxon>
    </lineage>
</organism>
<evidence type="ECO:0008006" key="5">
    <source>
        <dbReference type="Google" id="ProtNLM"/>
    </source>
</evidence>
<protein>
    <recommendedName>
        <fullName evidence="5">Vacuolar import and degradation protein-domain-containing protein</fullName>
    </recommendedName>
</protein>